<protein>
    <recommendedName>
        <fullName evidence="5">Sox C-terminal domain-containing protein</fullName>
    </recommendedName>
</protein>
<dbReference type="InterPro" id="IPR021934">
    <property type="entry name" value="Sox_C"/>
</dbReference>
<dbReference type="PROSITE" id="PS51516">
    <property type="entry name" value="SOX_C"/>
    <property type="match status" value="1"/>
</dbReference>
<evidence type="ECO:0000313" key="7">
    <source>
        <dbReference type="Proteomes" id="UP001187192"/>
    </source>
</evidence>
<evidence type="ECO:0000256" key="3">
    <source>
        <dbReference type="ARBA" id="ARBA00023242"/>
    </source>
</evidence>
<keyword evidence="2" id="KW-0804">Transcription</keyword>
<keyword evidence="3" id="KW-0539">Nucleus</keyword>
<dbReference type="Proteomes" id="UP001187192">
    <property type="component" value="Unassembled WGS sequence"/>
</dbReference>
<evidence type="ECO:0000256" key="4">
    <source>
        <dbReference type="SAM" id="MobiDB-lite"/>
    </source>
</evidence>
<name>A0AA88A1T4_FICCA</name>
<keyword evidence="1" id="KW-0805">Transcription regulation</keyword>
<dbReference type="AlphaFoldDB" id="A0AA88A1T4"/>
<organism evidence="6 7">
    <name type="scientific">Ficus carica</name>
    <name type="common">Common fig</name>
    <dbReference type="NCBI Taxonomy" id="3494"/>
    <lineage>
        <taxon>Eukaryota</taxon>
        <taxon>Viridiplantae</taxon>
        <taxon>Streptophyta</taxon>
        <taxon>Embryophyta</taxon>
        <taxon>Tracheophyta</taxon>
        <taxon>Spermatophyta</taxon>
        <taxon>Magnoliopsida</taxon>
        <taxon>eudicotyledons</taxon>
        <taxon>Gunneridae</taxon>
        <taxon>Pentapetalae</taxon>
        <taxon>rosids</taxon>
        <taxon>fabids</taxon>
        <taxon>Rosales</taxon>
        <taxon>Moraceae</taxon>
        <taxon>Ficeae</taxon>
        <taxon>Ficus</taxon>
    </lineage>
</organism>
<dbReference type="EMBL" id="BTGU01000019">
    <property type="protein sequence ID" value="GMN44702.1"/>
    <property type="molecule type" value="Genomic_DNA"/>
</dbReference>
<keyword evidence="7" id="KW-1185">Reference proteome</keyword>
<feature type="compositionally biased region" description="Low complexity" evidence="4">
    <location>
        <begin position="56"/>
        <end position="67"/>
    </location>
</feature>
<proteinExistence type="predicted"/>
<comment type="caution">
    <text evidence="6">The sequence shown here is derived from an EMBL/GenBank/DDBJ whole genome shotgun (WGS) entry which is preliminary data.</text>
</comment>
<evidence type="ECO:0000259" key="5">
    <source>
        <dbReference type="PROSITE" id="PS51516"/>
    </source>
</evidence>
<sequence>MSENLCTKIFPTPVSQWLHPRAPVQASKSSCQPIPRDPSPGVNPAASPAPAQHVKSASSAPSSCNSSTRPNACFEPKLQPSCQTNPASPPPRAQPA</sequence>
<evidence type="ECO:0000256" key="1">
    <source>
        <dbReference type="ARBA" id="ARBA00023015"/>
    </source>
</evidence>
<accession>A0AA88A1T4</accession>
<gene>
    <name evidence="6" type="ORF">TIFTF001_013905</name>
</gene>
<reference evidence="6" key="1">
    <citation type="submission" date="2023-07" db="EMBL/GenBank/DDBJ databases">
        <title>draft genome sequence of fig (Ficus carica).</title>
        <authorList>
            <person name="Takahashi T."/>
            <person name="Nishimura K."/>
        </authorList>
    </citation>
    <scope>NUCLEOTIDE SEQUENCE</scope>
</reference>
<evidence type="ECO:0000313" key="6">
    <source>
        <dbReference type="EMBL" id="GMN44702.1"/>
    </source>
</evidence>
<feature type="domain" description="Sox C-terminal" evidence="5">
    <location>
        <begin position="38"/>
        <end position="96"/>
    </location>
</feature>
<feature type="region of interest" description="Disordered" evidence="4">
    <location>
        <begin position="21"/>
        <end position="96"/>
    </location>
</feature>
<evidence type="ECO:0000256" key="2">
    <source>
        <dbReference type="ARBA" id="ARBA00023163"/>
    </source>
</evidence>
<feature type="compositionally biased region" description="Pro residues" evidence="4">
    <location>
        <begin position="87"/>
        <end position="96"/>
    </location>
</feature>